<feature type="domain" description="Carbamoyl phosphate synthase preATP-grasp" evidence="8">
    <location>
        <begin position="195"/>
        <end position="238"/>
    </location>
</feature>
<dbReference type="InterPro" id="IPR016185">
    <property type="entry name" value="PreATP-grasp_dom_sf"/>
</dbReference>
<dbReference type="Pfam" id="PF25596">
    <property type="entry name" value="CPSase_L_D1"/>
    <property type="match status" value="1"/>
</dbReference>
<evidence type="ECO:0000259" key="8">
    <source>
        <dbReference type="Pfam" id="PF25596"/>
    </source>
</evidence>
<evidence type="ECO:0000256" key="2">
    <source>
        <dbReference type="ARBA" id="ARBA00022737"/>
    </source>
</evidence>
<accession>A0ABQ0L3P3</accession>
<gene>
    <name evidence="9" type="ORF">MCHLO_03082</name>
</gene>
<dbReference type="Gene3D" id="3.40.50.20">
    <property type="match status" value="1"/>
</dbReference>
<dbReference type="Gene3D" id="3.30.1490.20">
    <property type="entry name" value="ATP-grasp fold, A domain"/>
    <property type="match status" value="1"/>
</dbReference>
<dbReference type="Proteomes" id="UP000815677">
    <property type="component" value="Unassembled WGS sequence"/>
</dbReference>
<dbReference type="SUPFAM" id="SSF52317">
    <property type="entry name" value="Class I glutamine amidotransferase-like"/>
    <property type="match status" value="1"/>
</dbReference>
<proteinExistence type="predicted"/>
<feature type="non-terminal residue" evidence="9">
    <location>
        <position position="480"/>
    </location>
</feature>
<dbReference type="InterPro" id="IPR017926">
    <property type="entry name" value="GATASE"/>
</dbReference>
<keyword evidence="1" id="KW-0436">Ligase</keyword>
<evidence type="ECO:0000259" key="6">
    <source>
        <dbReference type="Pfam" id="PF00117"/>
    </source>
</evidence>
<dbReference type="SUPFAM" id="SSF52440">
    <property type="entry name" value="PreATP-grasp domain"/>
    <property type="match status" value="1"/>
</dbReference>
<dbReference type="Pfam" id="PF02786">
    <property type="entry name" value="CPSase_L_D2"/>
    <property type="match status" value="1"/>
</dbReference>
<reference evidence="9" key="1">
    <citation type="submission" date="2014-09" db="EMBL/GenBank/DDBJ databases">
        <title>Genome sequence of the luminous mushroom Mycena chlorophos for searching fungal bioluminescence genes.</title>
        <authorList>
            <person name="Tanaka Y."/>
            <person name="Kasuga D."/>
            <person name="Oba Y."/>
            <person name="Hase S."/>
            <person name="Sato K."/>
            <person name="Oba Y."/>
            <person name="Sakakibara Y."/>
        </authorList>
    </citation>
    <scope>NUCLEOTIDE SEQUENCE</scope>
</reference>
<dbReference type="PRINTS" id="PR00096">
    <property type="entry name" value="GATASE"/>
</dbReference>
<keyword evidence="2" id="KW-0677">Repeat</keyword>
<evidence type="ECO:0000313" key="10">
    <source>
        <dbReference type="Proteomes" id="UP000815677"/>
    </source>
</evidence>
<evidence type="ECO:0000256" key="1">
    <source>
        <dbReference type="ARBA" id="ARBA00022598"/>
    </source>
</evidence>
<organism evidence="9 10">
    <name type="scientific">Mycena chlorophos</name>
    <name type="common">Agaric fungus</name>
    <name type="synonym">Agaricus chlorophos</name>
    <dbReference type="NCBI Taxonomy" id="658473"/>
    <lineage>
        <taxon>Eukaryota</taxon>
        <taxon>Fungi</taxon>
        <taxon>Dikarya</taxon>
        <taxon>Basidiomycota</taxon>
        <taxon>Agaricomycotina</taxon>
        <taxon>Agaricomycetes</taxon>
        <taxon>Agaricomycetidae</taxon>
        <taxon>Agaricales</taxon>
        <taxon>Marasmiineae</taxon>
        <taxon>Mycenaceae</taxon>
        <taxon>Mycena</taxon>
    </lineage>
</organism>
<dbReference type="PANTHER" id="PTHR11405">
    <property type="entry name" value="CARBAMOYLTRANSFERASE FAMILY MEMBER"/>
    <property type="match status" value="1"/>
</dbReference>
<dbReference type="InterPro" id="IPR013815">
    <property type="entry name" value="ATP_grasp_subdomain_1"/>
</dbReference>
<sequence>MKYNQIRCFVERDVDRSLGLRFPDRVGAIRRHLRLQRAWRPSILTPTISRLRTALEKADRPIFGICLGHQLLALAAGAKTLKMKYGITSRVPTRYPVAAISPARTTDSKSTAGQSFSRTPRMGATKASTTSTSFFSGQFHPESTPGPRDTEFLFDVFMRNVEDCVATNDRALVPISMPGGKREENDRRVPLANVSKVLILGSGGLSIGQAGEFDYSGSQAIKALKEEGIYTVFVNPNQPQHRDHRHAQRARGQGVLFARAAQVCAAHHQVQEAGWDARDVWRADGPECGDQAQGRVCGTRGQDAGHAGSDDHYDQGPAVVCGRDGGYWGEVRGECDGDEPRGGIAAAKAIGFPVIVRVAYALDGLGFWFAGDQKQLAALCVKAFATSPQVDKCITVCNMRISTRLRSIRATRSSSRLRKPFRTRTTACCGQQRSTLAVISASSGSETSNLRSILRLKSTASSRHVITKCPQFSRSNHEIG</sequence>
<dbReference type="SUPFAM" id="SSF56059">
    <property type="entry name" value="Glutathione synthetase ATP-binding domain-like"/>
    <property type="match status" value="1"/>
</dbReference>
<dbReference type="Pfam" id="PF00117">
    <property type="entry name" value="GATase"/>
    <property type="match status" value="1"/>
</dbReference>
<keyword evidence="4" id="KW-0067">ATP-binding</keyword>
<evidence type="ECO:0000256" key="3">
    <source>
        <dbReference type="ARBA" id="ARBA00022741"/>
    </source>
</evidence>
<dbReference type="PROSITE" id="PS51273">
    <property type="entry name" value="GATASE_TYPE_1"/>
    <property type="match status" value="1"/>
</dbReference>
<feature type="compositionally biased region" description="Polar residues" evidence="5">
    <location>
        <begin position="106"/>
        <end position="118"/>
    </location>
</feature>
<feature type="domain" description="Glutamine amidotransferase" evidence="6">
    <location>
        <begin position="48"/>
        <end position="158"/>
    </location>
</feature>
<dbReference type="PRINTS" id="PR00099">
    <property type="entry name" value="CPSGATASE"/>
</dbReference>
<evidence type="ECO:0000256" key="4">
    <source>
        <dbReference type="ARBA" id="ARBA00022840"/>
    </source>
</evidence>
<evidence type="ECO:0000259" key="7">
    <source>
        <dbReference type="Pfam" id="PF02786"/>
    </source>
</evidence>
<evidence type="ECO:0000256" key="5">
    <source>
        <dbReference type="SAM" id="MobiDB-lite"/>
    </source>
</evidence>
<dbReference type="EMBL" id="DF841410">
    <property type="protein sequence ID" value="GAT45510.1"/>
    <property type="molecule type" value="Genomic_DNA"/>
</dbReference>
<dbReference type="InterPro" id="IPR005479">
    <property type="entry name" value="CPAse_ATP-bd"/>
</dbReference>
<dbReference type="InterPro" id="IPR029062">
    <property type="entry name" value="Class_I_gatase-like"/>
</dbReference>
<feature type="region of interest" description="Disordered" evidence="5">
    <location>
        <begin position="106"/>
        <end position="146"/>
    </location>
</feature>
<keyword evidence="10" id="KW-1185">Reference proteome</keyword>
<evidence type="ECO:0000313" key="9">
    <source>
        <dbReference type="EMBL" id="GAT45510.1"/>
    </source>
</evidence>
<protein>
    <submittedName>
        <fullName evidence="9">Uncharacterized protein</fullName>
    </submittedName>
</protein>
<feature type="domain" description="Carbamoyl phosphate synthase ATP-binding" evidence="7">
    <location>
        <begin position="343"/>
        <end position="388"/>
    </location>
</feature>
<keyword evidence="3" id="KW-0547">Nucleotide-binding</keyword>
<dbReference type="InterPro" id="IPR058047">
    <property type="entry name" value="CPSase_preATP-grasp"/>
</dbReference>
<name>A0ABQ0L3P3_MYCCL</name>
<feature type="compositionally biased region" description="Low complexity" evidence="5">
    <location>
        <begin position="124"/>
        <end position="136"/>
    </location>
</feature>
<dbReference type="PANTHER" id="PTHR11405:SF5">
    <property type="entry name" value="CAD PROTEIN"/>
    <property type="match status" value="1"/>
</dbReference>
<dbReference type="Gene3D" id="3.40.50.880">
    <property type="match status" value="1"/>
</dbReference>